<evidence type="ECO:0000313" key="1">
    <source>
        <dbReference type="EMBL" id="EAL41011.1"/>
    </source>
</evidence>
<proteinExistence type="predicted"/>
<comment type="caution">
    <text evidence="1">The sequence shown here is derived from an EMBL/GenBank/DDBJ whole genome shotgun (WGS) entry which is preliminary data.</text>
</comment>
<reference evidence="1" key="1">
    <citation type="journal article" date="2002" name="Science">
        <title>The genome sequence of the malaria mosquito Anopheles gambiae.</title>
        <authorList>
            <person name="Holt R.A."/>
            <person name="Subramanian G.M."/>
            <person name="Halpern A."/>
            <person name="Sutton G.G."/>
            <person name="Charlab R."/>
            <person name="Nusskern D.R."/>
            <person name="Wincker P."/>
            <person name="Clark A.G."/>
            <person name="Ribeiro J.M."/>
            <person name="Wides R."/>
            <person name="Salzberg S.L."/>
            <person name="Loftus B."/>
            <person name="Yandell M."/>
            <person name="Majoros W.H."/>
            <person name="Rusch D.B."/>
            <person name="Lai Z."/>
            <person name="Kraft C.L."/>
            <person name="Abril J.F."/>
            <person name="Anthouard V."/>
            <person name="Arensburger P."/>
            <person name="Atkinson P.W."/>
            <person name="Baden H."/>
            <person name="de Berardinis V."/>
            <person name="Baldwin D."/>
            <person name="Benes V."/>
            <person name="Biedler J."/>
            <person name="Blass C."/>
            <person name="Bolanos R."/>
            <person name="Boscus D."/>
            <person name="Barnstead M."/>
            <person name="Cai S."/>
            <person name="Center A."/>
            <person name="Chaturverdi K."/>
            <person name="Christophides G.K."/>
            <person name="Chrystal M.A."/>
            <person name="Clamp M."/>
            <person name="Cravchik A."/>
            <person name="Curwen V."/>
            <person name="Dana A."/>
            <person name="Delcher A."/>
            <person name="Dew I."/>
            <person name="Evans C.A."/>
            <person name="Flanigan M."/>
            <person name="Grundschober-Freimoser A."/>
            <person name="Friedli L."/>
            <person name="Gu Z."/>
            <person name="Guan P."/>
            <person name="Guigo R."/>
            <person name="Hillenmeyer M.E."/>
            <person name="Hladun S.L."/>
            <person name="Hogan J.R."/>
            <person name="Hong Y.S."/>
            <person name="Hoover J."/>
            <person name="Jaillon O."/>
            <person name="Ke Z."/>
            <person name="Kodira C."/>
            <person name="Kokoza E."/>
            <person name="Koutsos A."/>
            <person name="Letunic I."/>
            <person name="Levitsky A."/>
            <person name="Liang Y."/>
            <person name="Lin J.J."/>
            <person name="Lobo N.F."/>
            <person name="Lopez J.R."/>
            <person name="Malek J.A."/>
            <person name="McIntosh T.C."/>
            <person name="Meister S."/>
            <person name="Miller J."/>
            <person name="Mobarry C."/>
            <person name="Mongin E."/>
            <person name="Murphy S.D."/>
            <person name="O'Brochta D.A."/>
            <person name="Pfannkoch C."/>
            <person name="Qi R."/>
            <person name="Regier M.A."/>
            <person name="Remington K."/>
            <person name="Shao H."/>
            <person name="Sharakhova M.V."/>
            <person name="Sitter C.D."/>
            <person name="Shetty J."/>
            <person name="Smith T.J."/>
            <person name="Strong R."/>
            <person name="Sun J."/>
            <person name="Thomasova D."/>
            <person name="Ton L.Q."/>
            <person name="Topalis P."/>
            <person name="Tu Z."/>
            <person name="Unger M.F."/>
            <person name="Walenz B."/>
            <person name="Wang A."/>
            <person name="Wang J."/>
            <person name="Wang M."/>
            <person name="Wang X."/>
            <person name="Woodford K.J."/>
            <person name="Wortman J.R."/>
            <person name="Wu M."/>
            <person name="Yao A."/>
            <person name="Zdobnov E.M."/>
            <person name="Zhang H."/>
            <person name="Zhao Q."/>
            <person name="Zhao S."/>
            <person name="Zhu S.C."/>
            <person name="Zhimulev I."/>
            <person name="Coluzzi M."/>
            <person name="della Torre A."/>
            <person name="Roth C.W."/>
            <person name="Louis C."/>
            <person name="Kalush F."/>
            <person name="Mural R.J."/>
            <person name="Myers E.W."/>
            <person name="Adams M.D."/>
            <person name="Smith H.O."/>
            <person name="Broder S."/>
            <person name="Gardner M.J."/>
            <person name="Fraser C.M."/>
            <person name="Birney E."/>
            <person name="Bork P."/>
            <person name="Brey P.T."/>
            <person name="Venter J.C."/>
            <person name="Weissenbach J."/>
            <person name="Kafatos F.C."/>
            <person name="Collins F.H."/>
            <person name="Hoffman S.L."/>
        </authorList>
    </citation>
    <scope>NUCLEOTIDE SEQUENCE [LARGE SCALE GENOMIC DNA]</scope>
    <source>
        <strain evidence="1">PEST</strain>
    </source>
</reference>
<sequence length="81" mass="9671">MISRWIILHSLKSLLEEHQTKKQSGVPNLTVMCPNDQCPGQHILWHWILRQIWANVSRNLKCRKERVLLHHHPTPRLTRLV</sequence>
<reference evidence="1" key="2">
    <citation type="submission" date="2002-03" db="EMBL/GenBank/DDBJ databases">
        <authorList>
            <consortium name="The Anopheles Genome Sequencing Consortium"/>
        </authorList>
    </citation>
    <scope>NUCLEOTIDE SEQUENCE</scope>
    <source>
        <strain evidence="1">PEST</strain>
    </source>
</reference>
<reference evidence="1" key="3">
    <citation type="journal article" date="2004" name="Trends Parasitol.">
        <title>The Anopheles gambiae genome: an update.</title>
        <authorList>
            <person name="Mongin E."/>
            <person name="Louis C."/>
            <person name="Holt R.A."/>
            <person name="Birney E."/>
            <person name="Collins F.H."/>
        </authorList>
    </citation>
    <scope>NUCLEOTIDE SEQUENCE</scope>
    <source>
        <strain evidence="1">PEST</strain>
    </source>
</reference>
<reference evidence="1" key="4">
    <citation type="journal article" date="2007" name="Genome Biol.">
        <title>Update of the Anopheles gambiae PEST genome assembly.</title>
        <authorList>
            <person name="Sharakhova M.V."/>
            <person name="Hammond M.P."/>
            <person name="Lobo N.F."/>
            <person name="Krzywinski J."/>
            <person name="Unger M.F."/>
            <person name="Hillenmeyer M.E."/>
            <person name="Bruggner R.V."/>
            <person name="Birney E."/>
            <person name="Collins F.H."/>
        </authorList>
    </citation>
    <scope>NUCLEOTIDE SEQUENCE</scope>
    <source>
        <strain evidence="1">PEST</strain>
    </source>
</reference>
<dbReference type="EMBL" id="AAAB01008849">
    <property type="protein sequence ID" value="EAL41011.1"/>
    <property type="molecule type" value="Genomic_DNA"/>
</dbReference>
<name>Q5TUD1_ANOGA</name>
<protein>
    <submittedName>
        <fullName evidence="1">AGAP010452-PA</fullName>
    </submittedName>
</protein>
<organism evidence="1">
    <name type="scientific">Anopheles gambiae</name>
    <name type="common">African malaria mosquito</name>
    <dbReference type="NCBI Taxonomy" id="7165"/>
    <lineage>
        <taxon>Eukaryota</taxon>
        <taxon>Metazoa</taxon>
        <taxon>Ecdysozoa</taxon>
        <taxon>Arthropoda</taxon>
        <taxon>Hexapoda</taxon>
        <taxon>Insecta</taxon>
        <taxon>Pterygota</taxon>
        <taxon>Neoptera</taxon>
        <taxon>Endopterygota</taxon>
        <taxon>Diptera</taxon>
        <taxon>Nematocera</taxon>
        <taxon>Culicoidea</taxon>
        <taxon>Culicidae</taxon>
        <taxon>Anophelinae</taxon>
        <taxon>Anopheles</taxon>
    </lineage>
</organism>
<gene>
    <name evidence="1" type="ORF">AgaP_AGAP010452</name>
</gene>
<accession>Q5TUD1</accession>
<reference evidence="1" key="5">
    <citation type="submission" date="2011-05" db="EMBL/GenBank/DDBJ databases">
        <authorList>
            <consortium name="VectorBase"/>
        </authorList>
    </citation>
    <scope>NUCLEOTIDE SEQUENCE</scope>
    <source>
        <strain evidence="1">PEST</strain>
    </source>
</reference>
<dbReference type="AlphaFoldDB" id="Q5TUD1"/>